<dbReference type="RefSeq" id="XP_011648091.1">
    <property type="nucleotide sequence ID" value="XM_011649789.2"/>
</dbReference>
<evidence type="ECO:0000313" key="2">
    <source>
        <dbReference type="Proteomes" id="UP000504615"/>
    </source>
</evidence>
<protein>
    <submittedName>
        <fullName evidence="3">Phosphopantothenoylcysteine decarboxylase subunit SIS2-like</fullName>
    </submittedName>
</protein>
<feature type="region of interest" description="Disordered" evidence="1">
    <location>
        <begin position="24"/>
        <end position="67"/>
    </location>
</feature>
<proteinExistence type="predicted"/>
<gene>
    <name evidence="3" type="primary">LOC105434158</name>
</gene>
<feature type="compositionally biased region" description="Acidic residues" evidence="1">
    <location>
        <begin position="24"/>
        <end position="66"/>
    </location>
</feature>
<organism evidence="2 3">
    <name type="scientific">Pogonomyrmex barbatus</name>
    <name type="common">red harvester ant</name>
    <dbReference type="NCBI Taxonomy" id="144034"/>
    <lineage>
        <taxon>Eukaryota</taxon>
        <taxon>Metazoa</taxon>
        <taxon>Ecdysozoa</taxon>
        <taxon>Arthropoda</taxon>
        <taxon>Hexapoda</taxon>
        <taxon>Insecta</taxon>
        <taxon>Pterygota</taxon>
        <taxon>Neoptera</taxon>
        <taxon>Endopterygota</taxon>
        <taxon>Hymenoptera</taxon>
        <taxon>Apocrita</taxon>
        <taxon>Aculeata</taxon>
        <taxon>Formicoidea</taxon>
        <taxon>Formicidae</taxon>
        <taxon>Myrmicinae</taxon>
        <taxon>Pogonomyrmex</taxon>
    </lineage>
</organism>
<dbReference type="KEGG" id="pbar:105434158"/>
<accession>A0A6I9XPR6</accession>
<dbReference type="Proteomes" id="UP000504615">
    <property type="component" value="Unplaced"/>
</dbReference>
<evidence type="ECO:0000256" key="1">
    <source>
        <dbReference type="SAM" id="MobiDB-lite"/>
    </source>
</evidence>
<evidence type="ECO:0000313" key="3">
    <source>
        <dbReference type="RefSeq" id="XP_011648091.1"/>
    </source>
</evidence>
<name>A0A6I9XPR6_9HYME</name>
<reference evidence="3" key="1">
    <citation type="submission" date="2025-08" db="UniProtKB">
        <authorList>
            <consortium name="RefSeq"/>
        </authorList>
    </citation>
    <scope>IDENTIFICATION</scope>
</reference>
<sequence length="107" mass="12241">MKTVWLSAVNFSVEEVLLFLETAEEDDEKAEEALELDTDKADEEEEADDDDDVEDEDKDDDDEADGDVVRLRFPGRIGRLGRRIVGFQSLGYVVTSWDTMFWSSFLP</sequence>
<keyword evidence="2" id="KW-1185">Reference proteome</keyword>
<dbReference type="AlphaFoldDB" id="A0A6I9XPR6"/>
<dbReference type="GeneID" id="105434158"/>